<dbReference type="GO" id="GO:0045892">
    <property type="term" value="P:negative regulation of DNA-templated transcription"/>
    <property type="evidence" value="ECO:0007669"/>
    <property type="project" value="TreeGrafter"/>
</dbReference>
<dbReference type="FunFam" id="1.10.10.10:FF:000079">
    <property type="entry name" value="GntR family transcriptional regulator"/>
    <property type="match status" value="1"/>
</dbReference>
<gene>
    <name evidence="5" type="ORF">AR1Y2_0230</name>
</gene>
<evidence type="ECO:0000256" key="2">
    <source>
        <dbReference type="ARBA" id="ARBA00023125"/>
    </source>
</evidence>
<feature type="domain" description="HTH gntR-type" evidence="4">
    <location>
        <begin position="11"/>
        <end position="79"/>
    </location>
</feature>
<evidence type="ECO:0000259" key="4">
    <source>
        <dbReference type="PROSITE" id="PS50949"/>
    </source>
</evidence>
<dbReference type="EMBL" id="CP040058">
    <property type="protein sequence ID" value="QCP33684.1"/>
    <property type="molecule type" value="Genomic_DNA"/>
</dbReference>
<dbReference type="Gene3D" id="3.40.1410.10">
    <property type="entry name" value="Chorismate lyase-like"/>
    <property type="match status" value="1"/>
</dbReference>
<dbReference type="SMART" id="SM00345">
    <property type="entry name" value="HTH_GNTR"/>
    <property type="match status" value="1"/>
</dbReference>
<evidence type="ECO:0000256" key="1">
    <source>
        <dbReference type="ARBA" id="ARBA00023015"/>
    </source>
</evidence>
<keyword evidence="3" id="KW-0804">Transcription</keyword>
<reference evidence="5 6" key="1">
    <citation type="submission" date="2019-05" db="EMBL/GenBank/DDBJ databases">
        <title>Complete genome sequencing of Anaerostipes rhamnosivorans.</title>
        <authorList>
            <person name="Bui T.P.N."/>
            <person name="de Vos W.M."/>
        </authorList>
    </citation>
    <scope>NUCLEOTIDE SEQUENCE [LARGE SCALE GENOMIC DNA]</scope>
    <source>
        <strain evidence="5 6">1y2</strain>
    </source>
</reference>
<dbReference type="RefSeq" id="WP_137327327.1">
    <property type="nucleotide sequence ID" value="NZ_CP040058.1"/>
</dbReference>
<dbReference type="PRINTS" id="PR00035">
    <property type="entry name" value="HTHGNTR"/>
</dbReference>
<proteinExistence type="predicted"/>
<keyword evidence="2" id="KW-0238">DNA-binding</keyword>
<organism evidence="5 6">
    <name type="scientific">Anaerostipes rhamnosivorans</name>
    <dbReference type="NCBI Taxonomy" id="1229621"/>
    <lineage>
        <taxon>Bacteria</taxon>
        <taxon>Bacillati</taxon>
        <taxon>Bacillota</taxon>
        <taxon>Clostridia</taxon>
        <taxon>Lachnospirales</taxon>
        <taxon>Lachnospiraceae</taxon>
        <taxon>Anaerostipes</taxon>
    </lineage>
</organism>
<sequence length="244" mass="28784">MKHELDFSGREQLYYQIYDFMYQDIVSGKYQIGDLIPAESEMMASYKVSRATVRKAMDMLADEGLIEKKRGHGTYVKSLKAKSDNQKIVNFLREHREETRVASKKVLNQTVIEADSEVAENLHLEEKAKVIKLERIRYADDKPMYIEINYLDHQWVPEAMERDFSKESLRVYYVNHCHIKLAKAEEKIYSILADERTARLLKIEEGAPLIYVKRISFDEENIPREYVEAYYRADTYYLTVELAL</sequence>
<dbReference type="Pfam" id="PF07702">
    <property type="entry name" value="UTRA"/>
    <property type="match status" value="1"/>
</dbReference>
<protein>
    <submittedName>
        <fullName evidence="5">Putative transcriptional regulator of N-Acetylglucosamine utilization, GntR family</fullName>
    </submittedName>
</protein>
<dbReference type="PANTHER" id="PTHR44846">
    <property type="entry name" value="MANNOSYL-D-GLYCERATE TRANSPORT/METABOLISM SYSTEM REPRESSOR MNGR-RELATED"/>
    <property type="match status" value="1"/>
</dbReference>
<evidence type="ECO:0000256" key="3">
    <source>
        <dbReference type="ARBA" id="ARBA00023163"/>
    </source>
</evidence>
<dbReference type="CDD" id="cd07377">
    <property type="entry name" value="WHTH_GntR"/>
    <property type="match status" value="1"/>
</dbReference>
<dbReference type="OrthoDB" id="457376at2"/>
<dbReference type="AlphaFoldDB" id="A0A4P8IDB5"/>
<accession>A0A4P8IDB5</accession>
<dbReference type="PROSITE" id="PS50949">
    <property type="entry name" value="HTH_GNTR"/>
    <property type="match status" value="1"/>
</dbReference>
<dbReference type="PANTHER" id="PTHR44846:SF1">
    <property type="entry name" value="MANNOSYL-D-GLYCERATE TRANSPORT_METABOLISM SYSTEM REPRESSOR MNGR-RELATED"/>
    <property type="match status" value="1"/>
</dbReference>
<dbReference type="Proteomes" id="UP000298653">
    <property type="component" value="Chromosome"/>
</dbReference>
<dbReference type="InterPro" id="IPR036388">
    <property type="entry name" value="WH-like_DNA-bd_sf"/>
</dbReference>
<dbReference type="GO" id="GO:0003700">
    <property type="term" value="F:DNA-binding transcription factor activity"/>
    <property type="evidence" value="ECO:0007669"/>
    <property type="project" value="InterPro"/>
</dbReference>
<dbReference type="InterPro" id="IPR000524">
    <property type="entry name" value="Tscrpt_reg_HTH_GntR"/>
</dbReference>
<name>A0A4P8IDB5_9FIRM</name>
<dbReference type="SUPFAM" id="SSF46785">
    <property type="entry name" value="Winged helix' DNA-binding domain"/>
    <property type="match status" value="1"/>
</dbReference>
<dbReference type="KEGG" id="arf:AR1Y2_0230"/>
<dbReference type="InterPro" id="IPR050679">
    <property type="entry name" value="Bact_HTH_transcr_reg"/>
</dbReference>
<keyword evidence="1" id="KW-0805">Transcription regulation</keyword>
<keyword evidence="6" id="KW-1185">Reference proteome</keyword>
<dbReference type="SMART" id="SM00866">
    <property type="entry name" value="UTRA"/>
    <property type="match status" value="1"/>
</dbReference>
<dbReference type="Pfam" id="PF00392">
    <property type="entry name" value="GntR"/>
    <property type="match status" value="1"/>
</dbReference>
<dbReference type="GO" id="GO:0003677">
    <property type="term" value="F:DNA binding"/>
    <property type="evidence" value="ECO:0007669"/>
    <property type="project" value="UniProtKB-KW"/>
</dbReference>
<dbReference type="SUPFAM" id="SSF64288">
    <property type="entry name" value="Chorismate lyase-like"/>
    <property type="match status" value="1"/>
</dbReference>
<dbReference type="InterPro" id="IPR011663">
    <property type="entry name" value="UTRA"/>
</dbReference>
<dbReference type="Gene3D" id="1.10.10.10">
    <property type="entry name" value="Winged helix-like DNA-binding domain superfamily/Winged helix DNA-binding domain"/>
    <property type="match status" value="1"/>
</dbReference>
<dbReference type="InterPro" id="IPR036390">
    <property type="entry name" value="WH_DNA-bd_sf"/>
</dbReference>
<evidence type="ECO:0000313" key="6">
    <source>
        <dbReference type="Proteomes" id="UP000298653"/>
    </source>
</evidence>
<evidence type="ECO:0000313" key="5">
    <source>
        <dbReference type="EMBL" id="QCP33684.1"/>
    </source>
</evidence>
<dbReference type="InterPro" id="IPR028978">
    <property type="entry name" value="Chorismate_lyase_/UTRA_dom_sf"/>
</dbReference>